<organism evidence="2 3">
    <name type="scientific">Coccomyxa subellipsoidea</name>
    <dbReference type="NCBI Taxonomy" id="248742"/>
    <lineage>
        <taxon>Eukaryota</taxon>
        <taxon>Viridiplantae</taxon>
        <taxon>Chlorophyta</taxon>
        <taxon>core chlorophytes</taxon>
        <taxon>Trebouxiophyceae</taxon>
        <taxon>Trebouxiophyceae incertae sedis</taxon>
        <taxon>Coccomyxaceae</taxon>
        <taxon>Coccomyxa</taxon>
    </lineage>
</organism>
<reference evidence="2 3" key="1">
    <citation type="journal article" date="2024" name="Nat. Commun.">
        <title>Phylogenomics reveals the evolutionary origins of lichenization in chlorophyte algae.</title>
        <authorList>
            <person name="Puginier C."/>
            <person name="Libourel C."/>
            <person name="Otte J."/>
            <person name="Skaloud P."/>
            <person name="Haon M."/>
            <person name="Grisel S."/>
            <person name="Petersen M."/>
            <person name="Berrin J.G."/>
            <person name="Delaux P.M."/>
            <person name="Dal Grande F."/>
            <person name="Keller J."/>
        </authorList>
    </citation>
    <scope>NUCLEOTIDE SEQUENCE [LARGE SCALE GENOMIC DNA]</scope>
    <source>
        <strain evidence="2 3">SAG 216-7</strain>
    </source>
</reference>
<comment type="caution">
    <text evidence="2">The sequence shown here is derived from an EMBL/GenBank/DDBJ whole genome shotgun (WGS) entry which is preliminary data.</text>
</comment>
<name>A0ABR2Z4J2_9CHLO</name>
<sequence>MKGLEFLETDPNQLWDHDANKEDRGMLIPRILHHVFLDGEDEYTRMTEKAKLEGSGMRREWKDSCISHHSNWTYMFWDKAAAVELLRSRYPWFTKTFLLYEFVSEFSGEADVNNAVVASVPGHPFWNAVIRNITLGARTADETNILSTTGPWVWREAFRPWVEITRSHPPYGGEYVVHGAHIKYYPLGEWFNPCTYADEACHARVDRDAAAGRADPLLAGHHKFKSSWIPVVDAAGDAKATAKAQAEKEEFAKKEERAKKEEVAKEEELTKANAAEEGAAEDEAAGQADDKRGS</sequence>
<feature type="region of interest" description="Disordered" evidence="1">
    <location>
        <begin position="247"/>
        <end position="294"/>
    </location>
</feature>
<gene>
    <name evidence="2" type="ORF">WJX75_005009</name>
</gene>
<feature type="compositionally biased region" description="Basic and acidic residues" evidence="1">
    <location>
        <begin position="247"/>
        <end position="270"/>
    </location>
</feature>
<protein>
    <submittedName>
        <fullName evidence="2">Uncharacterized protein</fullName>
    </submittedName>
</protein>
<evidence type="ECO:0000256" key="1">
    <source>
        <dbReference type="SAM" id="MobiDB-lite"/>
    </source>
</evidence>
<accession>A0ABR2Z4J2</accession>
<dbReference type="PANTHER" id="PTHR32385">
    <property type="entry name" value="MANNOSYL PHOSPHORYLINOSITOL CERAMIDE SYNTHASE"/>
    <property type="match status" value="1"/>
</dbReference>
<dbReference type="PANTHER" id="PTHR32385:SF15">
    <property type="entry name" value="INOSITOL PHOSPHOCERAMIDE MANNOSYLTRANSFERASE 1"/>
    <property type="match status" value="1"/>
</dbReference>
<keyword evidence="3" id="KW-1185">Reference proteome</keyword>
<dbReference type="Gene3D" id="3.90.550.20">
    <property type="match status" value="1"/>
</dbReference>
<proteinExistence type="predicted"/>
<dbReference type="EMBL" id="JALJOT010000001">
    <property type="protein sequence ID" value="KAK9918565.1"/>
    <property type="molecule type" value="Genomic_DNA"/>
</dbReference>
<dbReference type="InterPro" id="IPR051706">
    <property type="entry name" value="Glycosyltransferase_domain"/>
</dbReference>
<dbReference type="Proteomes" id="UP001491310">
    <property type="component" value="Unassembled WGS sequence"/>
</dbReference>
<evidence type="ECO:0000313" key="3">
    <source>
        <dbReference type="Proteomes" id="UP001491310"/>
    </source>
</evidence>
<evidence type="ECO:0000313" key="2">
    <source>
        <dbReference type="EMBL" id="KAK9918565.1"/>
    </source>
</evidence>